<evidence type="ECO:0000259" key="6">
    <source>
        <dbReference type="Pfam" id="PF02558"/>
    </source>
</evidence>
<keyword evidence="4" id="KW-0560">Oxidoreductase</keyword>
<dbReference type="InterPro" id="IPR050838">
    <property type="entry name" value="Ketopantoate_reductase"/>
</dbReference>
<dbReference type="InterPro" id="IPR008927">
    <property type="entry name" value="6-PGluconate_DH-like_C_sf"/>
</dbReference>
<dbReference type="GO" id="GO:0015940">
    <property type="term" value="P:pantothenate biosynthetic process"/>
    <property type="evidence" value="ECO:0007669"/>
    <property type="project" value="InterPro"/>
</dbReference>
<evidence type="ECO:0000256" key="2">
    <source>
        <dbReference type="ARBA" id="ARBA00013014"/>
    </source>
</evidence>
<evidence type="ECO:0000259" key="7">
    <source>
        <dbReference type="Pfam" id="PF08546"/>
    </source>
</evidence>
<dbReference type="PANTHER" id="PTHR43765:SF2">
    <property type="entry name" value="2-DEHYDROPANTOATE 2-REDUCTASE"/>
    <property type="match status" value="1"/>
</dbReference>
<name>A0A2R5G540_9STRA</name>
<dbReference type="InParanoid" id="A0A2R5G540"/>
<accession>A0A2R5G540</accession>
<proteinExistence type="inferred from homology"/>
<comment type="similarity">
    <text evidence="1">Belongs to the ketopantoate reductase family.</text>
</comment>
<evidence type="ECO:0000256" key="3">
    <source>
        <dbReference type="ARBA" id="ARBA00022857"/>
    </source>
</evidence>
<evidence type="ECO:0000256" key="1">
    <source>
        <dbReference type="ARBA" id="ARBA00007870"/>
    </source>
</evidence>
<dbReference type="GO" id="GO:0005737">
    <property type="term" value="C:cytoplasm"/>
    <property type="evidence" value="ECO:0007669"/>
    <property type="project" value="TreeGrafter"/>
</dbReference>
<protein>
    <recommendedName>
        <fullName evidence="2">2-dehydropantoate 2-reductase</fullName>
        <ecNumber evidence="2">1.1.1.169</ecNumber>
    </recommendedName>
    <alternativeName>
        <fullName evidence="5">Ketopantoate reductase</fullName>
    </alternativeName>
</protein>
<dbReference type="InterPro" id="IPR013752">
    <property type="entry name" value="KPA_reductase"/>
</dbReference>
<keyword evidence="9" id="KW-1185">Reference proteome</keyword>
<dbReference type="EMBL" id="BEYU01000014">
    <property type="protein sequence ID" value="GBG25665.1"/>
    <property type="molecule type" value="Genomic_DNA"/>
</dbReference>
<feature type="domain" description="Ketopantoate reductase N-terminal" evidence="6">
    <location>
        <begin position="4"/>
        <end position="168"/>
    </location>
</feature>
<keyword evidence="3" id="KW-0521">NADP</keyword>
<dbReference type="Gene3D" id="1.10.1040.10">
    <property type="entry name" value="N-(1-d-carboxylethyl)-l-norvaline Dehydrogenase, domain 2"/>
    <property type="match status" value="1"/>
</dbReference>
<dbReference type="EC" id="1.1.1.169" evidence="2"/>
<dbReference type="OrthoDB" id="73846at2759"/>
<dbReference type="PANTHER" id="PTHR43765">
    <property type="entry name" value="2-DEHYDROPANTOATE 2-REDUCTASE-RELATED"/>
    <property type="match status" value="1"/>
</dbReference>
<evidence type="ECO:0000313" key="8">
    <source>
        <dbReference type="EMBL" id="GBG25665.1"/>
    </source>
</evidence>
<dbReference type="Proteomes" id="UP000241890">
    <property type="component" value="Unassembled WGS sequence"/>
</dbReference>
<dbReference type="InterPro" id="IPR036291">
    <property type="entry name" value="NAD(P)-bd_dom_sf"/>
</dbReference>
<dbReference type="InterPro" id="IPR013332">
    <property type="entry name" value="KPR_N"/>
</dbReference>
<dbReference type="SUPFAM" id="SSF51735">
    <property type="entry name" value="NAD(P)-binding Rossmann-fold domains"/>
    <property type="match status" value="1"/>
</dbReference>
<dbReference type="Gene3D" id="3.40.50.720">
    <property type="entry name" value="NAD(P)-binding Rossmann-like Domain"/>
    <property type="match status" value="1"/>
</dbReference>
<dbReference type="Pfam" id="PF02558">
    <property type="entry name" value="ApbA"/>
    <property type="match status" value="1"/>
</dbReference>
<reference evidence="8 9" key="1">
    <citation type="submission" date="2017-12" db="EMBL/GenBank/DDBJ databases">
        <title>Sequencing, de novo assembly and annotation of complete genome of a new Thraustochytrid species, strain FCC1311.</title>
        <authorList>
            <person name="Sedici K."/>
            <person name="Godart F."/>
            <person name="Aiese Cigliano R."/>
            <person name="Sanseverino W."/>
            <person name="Barakat M."/>
            <person name="Ortet P."/>
            <person name="Marechal E."/>
            <person name="Cagnac O."/>
            <person name="Amato A."/>
        </authorList>
    </citation>
    <scope>NUCLEOTIDE SEQUENCE [LARGE SCALE GENOMIC DNA]</scope>
</reference>
<dbReference type="SUPFAM" id="SSF48179">
    <property type="entry name" value="6-phosphogluconate dehydrogenase C-terminal domain-like"/>
    <property type="match status" value="1"/>
</dbReference>
<dbReference type="GO" id="GO:0050661">
    <property type="term" value="F:NADP binding"/>
    <property type="evidence" value="ECO:0007669"/>
    <property type="project" value="TreeGrafter"/>
</dbReference>
<evidence type="ECO:0000313" key="9">
    <source>
        <dbReference type="Proteomes" id="UP000241890"/>
    </source>
</evidence>
<dbReference type="Pfam" id="PF08546">
    <property type="entry name" value="ApbA_C"/>
    <property type="match status" value="1"/>
</dbReference>
<gene>
    <name evidence="8" type="ORF">FCC1311_018842</name>
</gene>
<evidence type="ECO:0000256" key="5">
    <source>
        <dbReference type="ARBA" id="ARBA00032024"/>
    </source>
</evidence>
<comment type="caution">
    <text evidence="8">The sequence shown here is derived from an EMBL/GenBank/DDBJ whole genome shotgun (WGS) entry which is preliminary data.</text>
</comment>
<dbReference type="NCBIfam" id="TIGR00745">
    <property type="entry name" value="apbA_panE"/>
    <property type="match status" value="1"/>
</dbReference>
<dbReference type="InterPro" id="IPR013328">
    <property type="entry name" value="6PGD_dom2"/>
</dbReference>
<dbReference type="AlphaFoldDB" id="A0A2R5G540"/>
<sequence length="356" mass="38064">MVHVGVLGAGAVGAFFGGRILAGNEGEGAVEDLKVTLVGRSSLLKAVEEAGGMLTTATVHGETNVMRVGKDLVVTDKMEELSDCDIIIVAVKGGQTETVARELAAILRENPKPRTLVSLQNGVCNAQTLRDNIPLDGVSVLAGMLVFNIIWNDATFTQTSTGETFLQDGPHAALFARMCARGGVEVEVEEDITPRQYGKLLLNMSNAINALAGVPTLETLMNPEFRKVAVLSMNEALAVFDKAGISVQSPSKGGYIRLLPVIFALPQLVFKFVFPYILKINPTAKTSMLQDLERGRLTEIDLLNGEITRVAKAHGIDEPKVNTELIALVKAAEGNGSPHFAGEDLLHRVRGAQTKL</sequence>
<feature type="domain" description="Ketopantoate reductase C-terminal" evidence="7">
    <location>
        <begin position="191"/>
        <end position="332"/>
    </location>
</feature>
<organism evidence="8 9">
    <name type="scientific">Hondaea fermentalgiana</name>
    <dbReference type="NCBI Taxonomy" id="2315210"/>
    <lineage>
        <taxon>Eukaryota</taxon>
        <taxon>Sar</taxon>
        <taxon>Stramenopiles</taxon>
        <taxon>Bigyra</taxon>
        <taxon>Labyrinthulomycetes</taxon>
        <taxon>Thraustochytrida</taxon>
        <taxon>Thraustochytriidae</taxon>
        <taxon>Hondaea</taxon>
    </lineage>
</organism>
<evidence type="ECO:0000256" key="4">
    <source>
        <dbReference type="ARBA" id="ARBA00023002"/>
    </source>
</evidence>
<dbReference type="GO" id="GO:0008677">
    <property type="term" value="F:2-dehydropantoate 2-reductase activity"/>
    <property type="evidence" value="ECO:0007669"/>
    <property type="project" value="UniProtKB-EC"/>
</dbReference>
<dbReference type="InterPro" id="IPR003710">
    <property type="entry name" value="ApbA"/>
</dbReference>